<proteinExistence type="predicted"/>
<dbReference type="AlphaFoldDB" id="A0A1Z2L6Y7"/>
<sequence>MTPPGLCGASSATAGPPAAIVPTAARPDTSAAAAQRTALRLMTEIIDFLPGDRRTMSMRLASELKTQTPPLPRAANVILKSELVIIPTQGTAQPIRIGIVTLTRHLTWHYR</sequence>
<gene>
    <name evidence="2" type="ORF">SMD11_4458</name>
</gene>
<organism evidence="2 3">
    <name type="scientific">Streptomyces albireticuli</name>
    <dbReference type="NCBI Taxonomy" id="1940"/>
    <lineage>
        <taxon>Bacteria</taxon>
        <taxon>Bacillati</taxon>
        <taxon>Actinomycetota</taxon>
        <taxon>Actinomycetes</taxon>
        <taxon>Kitasatosporales</taxon>
        <taxon>Streptomycetaceae</taxon>
        <taxon>Streptomyces</taxon>
    </lineage>
</organism>
<evidence type="ECO:0000256" key="1">
    <source>
        <dbReference type="SAM" id="MobiDB-lite"/>
    </source>
</evidence>
<evidence type="ECO:0000313" key="3">
    <source>
        <dbReference type="Proteomes" id="UP000195755"/>
    </source>
</evidence>
<reference evidence="2 3" key="1">
    <citation type="submission" date="2017-06" db="EMBL/GenBank/DDBJ databases">
        <title>Streptomyces albireticuli Genome sequencing and assembly.</title>
        <authorList>
            <person name="Wang Y."/>
            <person name="Du B."/>
            <person name="Ding Y."/>
            <person name="Liu H."/>
            <person name="Hou Q."/>
            <person name="Liu K."/>
            <person name="Yao L."/>
            <person name="Wang C."/>
        </authorList>
    </citation>
    <scope>NUCLEOTIDE SEQUENCE [LARGE SCALE GENOMIC DNA]</scope>
    <source>
        <strain evidence="2 3">MDJK11</strain>
    </source>
</reference>
<accession>A0A1Z2L6Y7</accession>
<dbReference type="Proteomes" id="UP000195755">
    <property type="component" value="Chromosome"/>
</dbReference>
<evidence type="ECO:0000313" key="2">
    <source>
        <dbReference type="EMBL" id="ARZ70059.1"/>
    </source>
</evidence>
<dbReference type="EMBL" id="CP021744">
    <property type="protein sequence ID" value="ARZ70059.1"/>
    <property type="molecule type" value="Genomic_DNA"/>
</dbReference>
<name>A0A1Z2L6Y7_9ACTN</name>
<protein>
    <submittedName>
        <fullName evidence="2">Uncharacterized protein</fullName>
    </submittedName>
</protein>
<dbReference type="KEGG" id="salj:SMD11_4458"/>
<feature type="region of interest" description="Disordered" evidence="1">
    <location>
        <begin position="1"/>
        <end position="27"/>
    </location>
</feature>
<feature type="compositionally biased region" description="Low complexity" evidence="1">
    <location>
        <begin position="8"/>
        <end position="27"/>
    </location>
</feature>